<proteinExistence type="predicted"/>
<gene>
    <name evidence="6" type="ORF">GJV82_12665</name>
</gene>
<dbReference type="Gene3D" id="1.10.357.10">
    <property type="entry name" value="Tetracycline Repressor, domain 2"/>
    <property type="match status" value="1"/>
</dbReference>
<keyword evidence="1" id="KW-0805">Transcription regulation</keyword>
<reference evidence="6 7" key="1">
    <citation type="submission" date="2019-11" db="EMBL/GenBank/DDBJ databases">
        <title>Cellulosimicrobium composti sp. nov. isolated from a compost.</title>
        <authorList>
            <person name="Yang Y."/>
        </authorList>
    </citation>
    <scope>NUCLEOTIDE SEQUENCE [LARGE SCALE GENOMIC DNA]</scope>
    <source>
        <strain evidence="6 7">BIT-GX5</strain>
    </source>
</reference>
<evidence type="ECO:0000256" key="4">
    <source>
        <dbReference type="PROSITE-ProRule" id="PRU00335"/>
    </source>
</evidence>
<dbReference type="Proteomes" id="UP000440668">
    <property type="component" value="Unassembled WGS sequence"/>
</dbReference>
<dbReference type="SUPFAM" id="SSF46689">
    <property type="entry name" value="Homeodomain-like"/>
    <property type="match status" value="1"/>
</dbReference>
<feature type="domain" description="HTH tetR-type" evidence="5">
    <location>
        <begin position="8"/>
        <end position="68"/>
    </location>
</feature>
<comment type="caution">
    <text evidence="6">The sequence shown here is derived from an EMBL/GenBank/DDBJ whole genome shotgun (WGS) entry which is preliminary data.</text>
</comment>
<organism evidence="6 7">
    <name type="scientific">Cellulosimicrobium composti</name>
    <dbReference type="NCBI Taxonomy" id="2672572"/>
    <lineage>
        <taxon>Bacteria</taxon>
        <taxon>Bacillati</taxon>
        <taxon>Actinomycetota</taxon>
        <taxon>Actinomycetes</taxon>
        <taxon>Micrococcales</taxon>
        <taxon>Promicromonosporaceae</taxon>
        <taxon>Cellulosimicrobium</taxon>
    </lineage>
</organism>
<feature type="DNA-binding region" description="H-T-H motif" evidence="4">
    <location>
        <begin position="31"/>
        <end position="50"/>
    </location>
</feature>
<dbReference type="PRINTS" id="PR00455">
    <property type="entry name" value="HTHTETR"/>
</dbReference>
<keyword evidence="3" id="KW-0804">Transcription</keyword>
<dbReference type="GO" id="GO:0003677">
    <property type="term" value="F:DNA binding"/>
    <property type="evidence" value="ECO:0007669"/>
    <property type="project" value="UniProtKB-UniRule"/>
</dbReference>
<dbReference type="Pfam" id="PF00440">
    <property type="entry name" value="TetR_N"/>
    <property type="match status" value="1"/>
</dbReference>
<dbReference type="PANTHER" id="PTHR47506">
    <property type="entry name" value="TRANSCRIPTIONAL REGULATORY PROTEIN"/>
    <property type="match status" value="1"/>
</dbReference>
<keyword evidence="2 4" id="KW-0238">DNA-binding</keyword>
<dbReference type="RefSeq" id="WP_155099478.1">
    <property type="nucleotide sequence ID" value="NZ_WMKA01000030.1"/>
</dbReference>
<dbReference type="PROSITE" id="PS50977">
    <property type="entry name" value="HTH_TETR_2"/>
    <property type="match status" value="1"/>
</dbReference>
<evidence type="ECO:0000256" key="3">
    <source>
        <dbReference type="ARBA" id="ARBA00023163"/>
    </source>
</evidence>
<name>A0A6N7ZJY2_9MICO</name>
<evidence type="ECO:0000256" key="2">
    <source>
        <dbReference type="ARBA" id="ARBA00023125"/>
    </source>
</evidence>
<accession>A0A6N7ZJY2</accession>
<dbReference type="AlphaFoldDB" id="A0A6N7ZJY2"/>
<dbReference type="EMBL" id="WMKA01000030">
    <property type="protein sequence ID" value="MTG89791.1"/>
    <property type="molecule type" value="Genomic_DNA"/>
</dbReference>
<dbReference type="PANTHER" id="PTHR47506:SF1">
    <property type="entry name" value="HTH-TYPE TRANSCRIPTIONAL REGULATOR YJDC"/>
    <property type="match status" value="1"/>
</dbReference>
<evidence type="ECO:0000259" key="5">
    <source>
        <dbReference type="PROSITE" id="PS50977"/>
    </source>
</evidence>
<sequence length="197" mass="20971">MPRAHARGTARDRLLDAAEELFVERGIAATGVDAVLGRAEVSPATLYAHFPGKDHLVAGYLERRHERWRATWDAALERCGDDPDARVLAIFDALDDFPTATSTRGCAFLAAAVEVTEPEHPAYRWLAADTHLLVERLRSLAAESGAAEPDALAAEILGLYDAALASRTRRTVAGDGGPAALPCRALAAAAVARHRAG</sequence>
<evidence type="ECO:0000313" key="7">
    <source>
        <dbReference type="Proteomes" id="UP000440668"/>
    </source>
</evidence>
<dbReference type="SUPFAM" id="SSF48498">
    <property type="entry name" value="Tetracyclin repressor-like, C-terminal domain"/>
    <property type="match status" value="1"/>
</dbReference>
<evidence type="ECO:0000313" key="6">
    <source>
        <dbReference type="EMBL" id="MTG89791.1"/>
    </source>
</evidence>
<protein>
    <submittedName>
        <fullName evidence="6">TetR family transcriptional regulator</fullName>
    </submittedName>
</protein>
<evidence type="ECO:0000256" key="1">
    <source>
        <dbReference type="ARBA" id="ARBA00023015"/>
    </source>
</evidence>
<dbReference type="InterPro" id="IPR009057">
    <property type="entry name" value="Homeodomain-like_sf"/>
</dbReference>
<dbReference type="InterPro" id="IPR001647">
    <property type="entry name" value="HTH_TetR"/>
</dbReference>
<dbReference type="InterPro" id="IPR036271">
    <property type="entry name" value="Tet_transcr_reg_TetR-rel_C_sf"/>
</dbReference>